<dbReference type="SUPFAM" id="SSF81321">
    <property type="entry name" value="Family A G protein-coupled receptor-like"/>
    <property type="match status" value="1"/>
</dbReference>
<feature type="transmembrane region" description="Helical" evidence="5">
    <location>
        <begin position="77"/>
        <end position="98"/>
    </location>
</feature>
<keyword evidence="2 5" id="KW-0812">Transmembrane</keyword>
<feature type="transmembrane region" description="Helical" evidence="5">
    <location>
        <begin position="293"/>
        <end position="318"/>
    </location>
</feature>
<keyword evidence="4 5" id="KW-0472">Membrane</keyword>
<accession>A0AA36AYV3</accession>
<evidence type="ECO:0000313" key="8">
    <source>
        <dbReference type="Proteomes" id="UP001162480"/>
    </source>
</evidence>
<feature type="transmembrane region" description="Helical" evidence="5">
    <location>
        <begin position="194"/>
        <end position="214"/>
    </location>
</feature>
<dbReference type="Pfam" id="PF00001">
    <property type="entry name" value="7tm_1"/>
    <property type="match status" value="1"/>
</dbReference>
<organism evidence="7 8">
    <name type="scientific">Octopus vulgaris</name>
    <name type="common">Common octopus</name>
    <dbReference type="NCBI Taxonomy" id="6645"/>
    <lineage>
        <taxon>Eukaryota</taxon>
        <taxon>Metazoa</taxon>
        <taxon>Spiralia</taxon>
        <taxon>Lophotrochozoa</taxon>
        <taxon>Mollusca</taxon>
        <taxon>Cephalopoda</taxon>
        <taxon>Coleoidea</taxon>
        <taxon>Octopodiformes</taxon>
        <taxon>Octopoda</taxon>
        <taxon>Incirrata</taxon>
        <taxon>Octopodidae</taxon>
        <taxon>Octopus</taxon>
    </lineage>
</organism>
<evidence type="ECO:0000256" key="2">
    <source>
        <dbReference type="ARBA" id="ARBA00022692"/>
    </source>
</evidence>
<dbReference type="InterPro" id="IPR000276">
    <property type="entry name" value="GPCR_Rhodpsn"/>
</dbReference>
<comment type="subcellular location">
    <subcellularLocation>
        <location evidence="1">Membrane</location>
    </subcellularLocation>
</comment>
<dbReference type="PANTHER" id="PTHR46641">
    <property type="entry name" value="FMRFAMIDE RECEPTOR-RELATED"/>
    <property type="match status" value="1"/>
</dbReference>
<feature type="transmembrane region" description="Helical" evidence="5">
    <location>
        <begin position="250"/>
        <end position="272"/>
    </location>
</feature>
<evidence type="ECO:0000256" key="1">
    <source>
        <dbReference type="ARBA" id="ARBA00004370"/>
    </source>
</evidence>
<dbReference type="AlphaFoldDB" id="A0AA36AYV3"/>
<feature type="transmembrane region" description="Helical" evidence="5">
    <location>
        <begin position="154"/>
        <end position="173"/>
    </location>
</feature>
<evidence type="ECO:0000256" key="5">
    <source>
        <dbReference type="SAM" id="Phobius"/>
    </source>
</evidence>
<dbReference type="InterPro" id="IPR017452">
    <property type="entry name" value="GPCR_Rhodpsn_7TM"/>
</dbReference>
<keyword evidence="3 5" id="KW-1133">Transmembrane helix</keyword>
<dbReference type="Gene3D" id="1.20.1070.10">
    <property type="entry name" value="Rhodopsin 7-helix transmembrane proteins"/>
    <property type="match status" value="1"/>
</dbReference>
<dbReference type="PRINTS" id="PR00237">
    <property type="entry name" value="GPCRRHODOPSN"/>
</dbReference>
<evidence type="ECO:0000313" key="7">
    <source>
        <dbReference type="EMBL" id="CAI9724524.1"/>
    </source>
</evidence>
<reference evidence="7" key="1">
    <citation type="submission" date="2023-08" db="EMBL/GenBank/DDBJ databases">
        <authorList>
            <person name="Alioto T."/>
            <person name="Alioto T."/>
            <person name="Gomez Garrido J."/>
        </authorList>
    </citation>
    <scope>NUCLEOTIDE SEQUENCE</scope>
</reference>
<dbReference type="InterPro" id="IPR052954">
    <property type="entry name" value="GPCR-Ligand_Int"/>
</dbReference>
<dbReference type="GO" id="GO:0004930">
    <property type="term" value="F:G protein-coupled receptor activity"/>
    <property type="evidence" value="ECO:0007669"/>
    <property type="project" value="InterPro"/>
</dbReference>
<dbReference type="PROSITE" id="PS50262">
    <property type="entry name" value="G_PROTEIN_RECEP_F1_2"/>
    <property type="match status" value="1"/>
</dbReference>
<proteinExistence type="predicted"/>
<evidence type="ECO:0000259" key="6">
    <source>
        <dbReference type="PROSITE" id="PS50262"/>
    </source>
</evidence>
<dbReference type="GO" id="GO:0016020">
    <property type="term" value="C:membrane"/>
    <property type="evidence" value="ECO:0007669"/>
    <property type="project" value="UniProtKB-SubCell"/>
</dbReference>
<protein>
    <submittedName>
        <fullName evidence="7">FMRFamide receptor-like</fullName>
    </submittedName>
</protein>
<gene>
    <name evidence="7" type="ORF">OCTVUL_1B005796</name>
</gene>
<keyword evidence="8" id="KW-1185">Reference proteome</keyword>
<evidence type="ECO:0000256" key="3">
    <source>
        <dbReference type="ARBA" id="ARBA00022989"/>
    </source>
</evidence>
<dbReference type="CDD" id="cd14978">
    <property type="entry name" value="7tmA_FMRFamide_R-like"/>
    <property type="match status" value="1"/>
</dbReference>
<sequence>MVSEDKKIARQLEAQVHQEVPIIKLRKVSEGKNLVLEVRRMEVVTSTLESSFIKHLPNSTDTNHEDFYHMAQYITGLIVYPITCVFGITGNILTLVVLSHKDLATSTNVYLSALAVGDLIKLINDTLYFIVLLIKTWNPDKGDESLSRLYPYAHYLFNLSLCITGWLTVSVAFERYISICHPTRAKEMCTVFRARIVSTFVFIFMIIFSLPSALRYKTVIRLRPNTNDSYHDVELTDLGRNDAFMTPYTWVQNCLRTLLPLLILVFLNARIVHELRRSRVPGKKLSSRNRITLMLIVVVIVFIICITPDAIMSTVFGFGYYDETNLVRGIREITDTLLAINSACNFVLYCTMSKVFRDTFVKMFLRDCTWCPMWCSNKWKLESQTNQINNTVK</sequence>
<dbReference type="PANTHER" id="PTHR46641:SF2">
    <property type="entry name" value="FMRFAMIDE RECEPTOR"/>
    <property type="match status" value="1"/>
</dbReference>
<name>A0AA36AYV3_OCTVU</name>
<feature type="transmembrane region" description="Helical" evidence="5">
    <location>
        <begin position="338"/>
        <end position="356"/>
    </location>
</feature>
<evidence type="ECO:0000256" key="4">
    <source>
        <dbReference type="ARBA" id="ARBA00023136"/>
    </source>
</evidence>
<dbReference type="Proteomes" id="UP001162480">
    <property type="component" value="Chromosome 6"/>
</dbReference>
<dbReference type="EMBL" id="OX597819">
    <property type="protein sequence ID" value="CAI9724524.1"/>
    <property type="molecule type" value="Genomic_DNA"/>
</dbReference>
<feature type="domain" description="G-protein coupled receptors family 1 profile" evidence="6">
    <location>
        <begin position="90"/>
        <end position="349"/>
    </location>
</feature>